<evidence type="ECO:0000313" key="3">
    <source>
        <dbReference type="Proteomes" id="UP000023152"/>
    </source>
</evidence>
<keyword evidence="3" id="KW-1185">Reference proteome</keyword>
<feature type="signal peptide" evidence="1">
    <location>
        <begin position="1"/>
        <end position="26"/>
    </location>
</feature>
<feature type="chain" id="PRO_5004973891" evidence="1">
    <location>
        <begin position="27"/>
        <end position="219"/>
    </location>
</feature>
<dbReference type="EMBL" id="ASPP01045181">
    <property type="protein sequence ID" value="ETN99005.1"/>
    <property type="molecule type" value="Genomic_DNA"/>
</dbReference>
<organism evidence="2 3">
    <name type="scientific">Reticulomyxa filosa</name>
    <dbReference type="NCBI Taxonomy" id="46433"/>
    <lineage>
        <taxon>Eukaryota</taxon>
        <taxon>Sar</taxon>
        <taxon>Rhizaria</taxon>
        <taxon>Retaria</taxon>
        <taxon>Foraminifera</taxon>
        <taxon>Monothalamids</taxon>
        <taxon>Reticulomyxidae</taxon>
        <taxon>Reticulomyxa</taxon>
    </lineage>
</organism>
<protein>
    <submittedName>
        <fullName evidence="2">Uncharacterized protein</fullName>
    </submittedName>
</protein>
<evidence type="ECO:0000313" key="2">
    <source>
        <dbReference type="EMBL" id="ETN99005.1"/>
    </source>
</evidence>
<dbReference type="Proteomes" id="UP000023152">
    <property type="component" value="Unassembled WGS sequence"/>
</dbReference>
<dbReference type="AlphaFoldDB" id="X6LCC9"/>
<keyword evidence="1" id="KW-0732">Signal</keyword>
<comment type="caution">
    <text evidence="2">The sequence shown here is derived from an EMBL/GenBank/DDBJ whole genome shotgun (WGS) entry which is preliminary data.</text>
</comment>
<gene>
    <name evidence="2" type="ORF">RFI_38482</name>
</gene>
<sequence length="219" mass="25527">MKPSSVYEIILRALHVLNTFYVVTSANNVARDDSNENGQTYFNNSRRYEYINNIMEYVGQLLSFSQMWTCVQYLRDHGNVKILSVQMFNNVHKDIRIHQMLSNENMYTRIFAMDITYTSRNHQHHNYLHTNQHHTIDCIYDGFELKYIFFNKQKHSAVVIVMAGIPLSNGVCKWIGQTGANKTFGGLFVNNYSSTTLMQMPNMIINNIWSSSNVQYLVL</sequence>
<reference evidence="2 3" key="1">
    <citation type="journal article" date="2013" name="Curr. Biol.">
        <title>The Genome of the Foraminiferan Reticulomyxa filosa.</title>
        <authorList>
            <person name="Glockner G."/>
            <person name="Hulsmann N."/>
            <person name="Schleicher M."/>
            <person name="Noegel A.A."/>
            <person name="Eichinger L."/>
            <person name="Gallinger C."/>
            <person name="Pawlowski J."/>
            <person name="Sierra R."/>
            <person name="Euteneuer U."/>
            <person name="Pillet L."/>
            <person name="Moustafa A."/>
            <person name="Platzer M."/>
            <person name="Groth M."/>
            <person name="Szafranski K."/>
            <person name="Schliwa M."/>
        </authorList>
    </citation>
    <scope>NUCLEOTIDE SEQUENCE [LARGE SCALE GENOMIC DNA]</scope>
</reference>
<accession>X6LCC9</accession>
<name>X6LCC9_RETFI</name>
<proteinExistence type="predicted"/>
<evidence type="ECO:0000256" key="1">
    <source>
        <dbReference type="SAM" id="SignalP"/>
    </source>
</evidence>